<organism evidence="17 18">
    <name type="scientific">Paralcaligenes ureilyticus</name>
    <dbReference type="NCBI Taxonomy" id="627131"/>
    <lineage>
        <taxon>Bacteria</taxon>
        <taxon>Pseudomonadati</taxon>
        <taxon>Pseudomonadota</taxon>
        <taxon>Betaproteobacteria</taxon>
        <taxon>Burkholderiales</taxon>
        <taxon>Alcaligenaceae</taxon>
        <taxon>Paralcaligenes</taxon>
    </lineage>
</organism>
<keyword evidence="9 13" id="KW-0482">Metalloprotease</keyword>
<sequence length="414" mass="46453">MFTLLFVAFLLTDIALRLWLATRQIRHVTAQRAQVPAEFSDRIGLPSHQRAADYTVAKTKLGMVERVADAAILVALTLLGGLQLLDVALGHAIDNEMLRQLALVGCVLVAVSLLGLPFSIWRKFKLEAKFGFNRITPRLFIVDSVKGLLLGLLFGLPLCALVLWVMANTGAWWGWWAWCIWVVFNVLVLWLFPTLIAPLFNKFVPLDNPELAARIQALAKRCGFALRGLFVMDGSRRSAHGNAYFTGFGKSRRIVFFDTLLSRLNVDEVEAVLAHELGHFKHKHIIKRMFVTFALALGFFLLLHWLSGQVWFYTGLGVLPQLGRPNDALALILFFLVTPTFTFWASPLASWLSRRDEFQADRYAVGQCTAQPLIAALIKLYDDNAATLTPDPLHSAFYDSHPPAVLRIQHLKHG</sequence>
<keyword evidence="3 14" id="KW-0812">Transmembrane</keyword>
<keyword evidence="10 14" id="KW-0472">Membrane</keyword>
<dbReference type="InterPro" id="IPR027057">
    <property type="entry name" value="CAXX_Prtase_1"/>
</dbReference>
<evidence type="ECO:0000256" key="3">
    <source>
        <dbReference type="ARBA" id="ARBA00022692"/>
    </source>
</evidence>
<feature type="binding site" evidence="12">
    <location>
        <position position="279"/>
    </location>
    <ligand>
        <name>Zn(2+)</name>
        <dbReference type="ChEBI" id="CHEBI:29105"/>
        <note>catalytic</note>
    </ligand>
</feature>
<evidence type="ECO:0000256" key="8">
    <source>
        <dbReference type="ARBA" id="ARBA00022989"/>
    </source>
</evidence>
<dbReference type="OrthoDB" id="9781930at2"/>
<dbReference type="FunFam" id="3.30.2010.10:FF:000002">
    <property type="entry name" value="CAAX prenyl protease"/>
    <property type="match status" value="1"/>
</dbReference>
<comment type="subcellular location">
    <subcellularLocation>
        <location evidence="1">Endoplasmic reticulum membrane</location>
        <topology evidence="1">Multi-pass membrane protein</topology>
    </subcellularLocation>
</comment>
<feature type="transmembrane region" description="Helical" evidence="14">
    <location>
        <begin position="67"/>
        <end position="85"/>
    </location>
</feature>
<accession>A0A4R3M757</accession>
<feature type="transmembrane region" description="Helical" evidence="14">
    <location>
        <begin position="97"/>
        <end position="118"/>
    </location>
</feature>
<name>A0A4R3M757_9BURK</name>
<feature type="transmembrane region" description="Helical" evidence="14">
    <location>
        <begin position="139"/>
        <end position="167"/>
    </location>
</feature>
<keyword evidence="8 14" id="KW-1133">Transmembrane helix</keyword>
<reference evidence="17 18" key="1">
    <citation type="submission" date="2019-03" db="EMBL/GenBank/DDBJ databases">
        <title>Genomic Encyclopedia of Type Strains, Phase IV (KMG-IV): sequencing the most valuable type-strain genomes for metagenomic binning, comparative biology and taxonomic classification.</title>
        <authorList>
            <person name="Goeker M."/>
        </authorList>
    </citation>
    <scope>NUCLEOTIDE SEQUENCE [LARGE SCALE GENOMIC DNA]</scope>
    <source>
        <strain evidence="17 18">DSM 24591</strain>
    </source>
</reference>
<evidence type="ECO:0000313" key="18">
    <source>
        <dbReference type="Proteomes" id="UP000295525"/>
    </source>
</evidence>
<feature type="domain" description="CAAX prenyl protease 1 N-terminal" evidence="16">
    <location>
        <begin position="24"/>
        <end position="202"/>
    </location>
</feature>
<comment type="caution">
    <text evidence="17">The sequence shown here is derived from an EMBL/GenBank/DDBJ whole genome shotgun (WGS) entry which is preliminary data.</text>
</comment>
<dbReference type="Proteomes" id="UP000295525">
    <property type="component" value="Unassembled WGS sequence"/>
</dbReference>
<feature type="active site" evidence="11">
    <location>
        <position position="276"/>
    </location>
</feature>
<evidence type="ECO:0000256" key="13">
    <source>
        <dbReference type="RuleBase" id="RU003983"/>
    </source>
</evidence>
<evidence type="ECO:0000259" key="15">
    <source>
        <dbReference type="Pfam" id="PF01435"/>
    </source>
</evidence>
<feature type="transmembrane region" description="Helical" evidence="14">
    <location>
        <begin position="6"/>
        <end position="22"/>
    </location>
</feature>
<dbReference type="Gene3D" id="3.30.2010.10">
    <property type="entry name" value="Metalloproteases ('zincins'), catalytic domain"/>
    <property type="match status" value="1"/>
</dbReference>
<evidence type="ECO:0000256" key="1">
    <source>
        <dbReference type="ARBA" id="ARBA00004477"/>
    </source>
</evidence>
<dbReference type="PANTHER" id="PTHR10120">
    <property type="entry name" value="CAAX PRENYL PROTEASE 1"/>
    <property type="match status" value="1"/>
</dbReference>
<dbReference type="InterPro" id="IPR032456">
    <property type="entry name" value="Peptidase_M48_N"/>
</dbReference>
<evidence type="ECO:0000256" key="5">
    <source>
        <dbReference type="ARBA" id="ARBA00022801"/>
    </source>
</evidence>
<feature type="active site" description="Proton donor" evidence="11">
    <location>
        <position position="361"/>
    </location>
</feature>
<comment type="similarity">
    <text evidence="13">Belongs to the peptidase M48 family.</text>
</comment>
<feature type="binding site" evidence="12">
    <location>
        <position position="275"/>
    </location>
    <ligand>
        <name>Zn(2+)</name>
        <dbReference type="ChEBI" id="CHEBI:29105"/>
        <note>catalytic</note>
    </ligand>
</feature>
<evidence type="ECO:0000256" key="2">
    <source>
        <dbReference type="ARBA" id="ARBA00022670"/>
    </source>
</evidence>
<dbReference type="GO" id="GO:0046872">
    <property type="term" value="F:metal ion binding"/>
    <property type="evidence" value="ECO:0007669"/>
    <property type="project" value="UniProtKB-KW"/>
</dbReference>
<keyword evidence="7 12" id="KW-0862">Zinc</keyword>
<keyword evidence="2 13" id="KW-0645">Protease</keyword>
<evidence type="ECO:0000256" key="10">
    <source>
        <dbReference type="ARBA" id="ARBA00023136"/>
    </source>
</evidence>
<dbReference type="Pfam" id="PF01435">
    <property type="entry name" value="Peptidase_M48"/>
    <property type="match status" value="1"/>
</dbReference>
<dbReference type="GO" id="GO:0071586">
    <property type="term" value="P:CAAX-box protein processing"/>
    <property type="evidence" value="ECO:0007669"/>
    <property type="project" value="InterPro"/>
</dbReference>
<evidence type="ECO:0000256" key="4">
    <source>
        <dbReference type="ARBA" id="ARBA00022723"/>
    </source>
</evidence>
<dbReference type="CDD" id="cd07343">
    <property type="entry name" value="M48A_Zmpste24p_like"/>
    <property type="match status" value="1"/>
</dbReference>
<evidence type="ECO:0000259" key="16">
    <source>
        <dbReference type="Pfam" id="PF16491"/>
    </source>
</evidence>
<evidence type="ECO:0000256" key="12">
    <source>
        <dbReference type="PIRSR" id="PIRSR627057-2"/>
    </source>
</evidence>
<evidence type="ECO:0000256" key="6">
    <source>
        <dbReference type="ARBA" id="ARBA00022824"/>
    </source>
</evidence>
<feature type="domain" description="Peptidase M48" evidence="15">
    <location>
        <begin position="205"/>
        <end position="413"/>
    </location>
</feature>
<dbReference type="Pfam" id="PF16491">
    <property type="entry name" value="Peptidase_M48_N"/>
    <property type="match status" value="1"/>
</dbReference>
<keyword evidence="5 13" id="KW-0378">Hydrolase</keyword>
<keyword evidence="6" id="KW-0256">Endoplasmic reticulum</keyword>
<evidence type="ECO:0000256" key="11">
    <source>
        <dbReference type="PIRSR" id="PIRSR627057-1"/>
    </source>
</evidence>
<evidence type="ECO:0000256" key="9">
    <source>
        <dbReference type="ARBA" id="ARBA00023049"/>
    </source>
</evidence>
<evidence type="ECO:0000313" key="17">
    <source>
        <dbReference type="EMBL" id="TCT07125.1"/>
    </source>
</evidence>
<dbReference type="AlphaFoldDB" id="A0A4R3M757"/>
<gene>
    <name evidence="17" type="ORF">EDC26_107182</name>
</gene>
<evidence type="ECO:0000256" key="7">
    <source>
        <dbReference type="ARBA" id="ARBA00022833"/>
    </source>
</evidence>
<dbReference type="InterPro" id="IPR001915">
    <property type="entry name" value="Peptidase_M48"/>
</dbReference>
<dbReference type="RefSeq" id="WP_132582663.1">
    <property type="nucleotide sequence ID" value="NZ_SMAJ01000007.1"/>
</dbReference>
<proteinExistence type="inferred from homology"/>
<feature type="transmembrane region" description="Helical" evidence="14">
    <location>
        <begin position="328"/>
        <end position="352"/>
    </location>
</feature>
<keyword evidence="4 12" id="KW-0479">Metal-binding</keyword>
<feature type="transmembrane region" description="Helical" evidence="14">
    <location>
        <begin position="289"/>
        <end position="308"/>
    </location>
</feature>
<evidence type="ECO:0000256" key="14">
    <source>
        <dbReference type="SAM" id="Phobius"/>
    </source>
</evidence>
<dbReference type="EMBL" id="SMAJ01000007">
    <property type="protein sequence ID" value="TCT07125.1"/>
    <property type="molecule type" value="Genomic_DNA"/>
</dbReference>
<protein>
    <submittedName>
        <fullName evidence="17">STE24 endopeptidase</fullName>
    </submittedName>
</protein>
<dbReference type="GO" id="GO:0004222">
    <property type="term" value="F:metalloendopeptidase activity"/>
    <property type="evidence" value="ECO:0007669"/>
    <property type="project" value="InterPro"/>
</dbReference>
<comment type="cofactor">
    <cofactor evidence="12 13">
        <name>Zn(2+)</name>
        <dbReference type="ChEBI" id="CHEBI:29105"/>
    </cofactor>
    <text evidence="12 13">Binds 1 zinc ion per subunit.</text>
</comment>
<feature type="binding site" evidence="12">
    <location>
        <position position="357"/>
    </location>
    <ligand>
        <name>Zn(2+)</name>
        <dbReference type="ChEBI" id="CHEBI:29105"/>
        <note>catalytic</note>
    </ligand>
</feature>
<keyword evidence="18" id="KW-1185">Reference proteome</keyword>
<feature type="transmembrane region" description="Helical" evidence="14">
    <location>
        <begin position="173"/>
        <end position="192"/>
    </location>
</feature>